<evidence type="ECO:0000313" key="2">
    <source>
        <dbReference type="Proteomes" id="UP000078454"/>
    </source>
</evidence>
<comment type="caution">
    <text evidence="1">The sequence shown here is derived from an EMBL/GenBank/DDBJ whole genome shotgun (WGS) entry which is preliminary data.</text>
</comment>
<keyword evidence="2" id="KW-1185">Reference proteome</keyword>
<dbReference type="AlphaFoldDB" id="A0A197ZX46"/>
<dbReference type="Proteomes" id="UP000078454">
    <property type="component" value="Unassembled WGS sequence"/>
</dbReference>
<name>A0A197ZX46_9BACL</name>
<organism evidence="1 2">
    <name type="scientific">Paenibacillus oryzisoli</name>
    <dbReference type="NCBI Taxonomy" id="1850517"/>
    <lineage>
        <taxon>Bacteria</taxon>
        <taxon>Bacillati</taxon>
        <taxon>Bacillota</taxon>
        <taxon>Bacilli</taxon>
        <taxon>Bacillales</taxon>
        <taxon>Paenibacillaceae</taxon>
        <taxon>Paenibacillus</taxon>
    </lineage>
</organism>
<protein>
    <submittedName>
        <fullName evidence="1">Uncharacterized protein</fullName>
    </submittedName>
</protein>
<proteinExistence type="predicted"/>
<gene>
    <name evidence="1" type="ORF">A8708_25190</name>
</gene>
<reference evidence="1 2" key="1">
    <citation type="submission" date="2016-05" db="EMBL/GenBank/DDBJ databases">
        <title>Paenibacillus sp. 1ZS3-15 nov., isolated from the rhizosphere soil.</title>
        <authorList>
            <person name="Zhang X.X."/>
            <person name="Zhang J."/>
        </authorList>
    </citation>
    <scope>NUCLEOTIDE SEQUENCE [LARGE SCALE GENOMIC DNA]</scope>
    <source>
        <strain evidence="1 2">1ZS3-15</strain>
    </source>
</reference>
<evidence type="ECO:0000313" key="1">
    <source>
        <dbReference type="EMBL" id="OAS13739.1"/>
    </source>
</evidence>
<dbReference type="RefSeq" id="WP_068670867.1">
    <property type="nucleotide sequence ID" value="NZ_LYPB01000092.1"/>
</dbReference>
<sequence length="218" mass="25197">MVIARLSEESFTMELEKLALSVRVNFYLIGKDLQEGKSKQEVKEKYDTYWKVVDKIEEKLENGIPVEDSIPPLPTIQEKYDTPQGRLRVASYLLEGGMDEDEVVAYMGIPLREVKTEQSVIRAEFKNIADMGSHWDYVLKKRVENIGEKHRSAVIVRAIHDMLVDEVPYNLIVRIVNQPIDMVLIVEREIRDAERKALEIIERGVDSIPKHITEYNGE</sequence>
<dbReference type="EMBL" id="LYPB01000092">
    <property type="protein sequence ID" value="OAS13739.1"/>
    <property type="molecule type" value="Genomic_DNA"/>
</dbReference>
<accession>A0A197ZX46</accession>